<dbReference type="PRINTS" id="PR00705">
    <property type="entry name" value="PAPAIN"/>
</dbReference>
<feature type="domain" description="Peptidase C1A papain C-terminal" evidence="4">
    <location>
        <begin position="114"/>
        <end position="338"/>
    </location>
</feature>
<dbReference type="InterPro" id="IPR025660">
    <property type="entry name" value="Pept_his_AS"/>
</dbReference>
<evidence type="ECO:0000256" key="1">
    <source>
        <dbReference type="ARBA" id="ARBA00008455"/>
    </source>
</evidence>
<feature type="domain" description="Cathepsin propeptide inhibitor" evidence="5">
    <location>
        <begin position="20"/>
        <end position="75"/>
    </location>
</feature>
<dbReference type="InterPro" id="IPR013128">
    <property type="entry name" value="Peptidase_C1A"/>
</dbReference>
<dbReference type="InterPro" id="IPR000668">
    <property type="entry name" value="Peptidase_C1A_C"/>
</dbReference>
<evidence type="ECO:0000259" key="4">
    <source>
        <dbReference type="SMART" id="SM00645"/>
    </source>
</evidence>
<feature type="signal peptide" evidence="3">
    <location>
        <begin position="1"/>
        <end position="17"/>
    </location>
</feature>
<dbReference type="PROSITE" id="PS00639">
    <property type="entry name" value="THIOL_PROTEASE_HIS"/>
    <property type="match status" value="1"/>
</dbReference>
<keyword evidence="6" id="KW-0378">Hydrolase</keyword>
<evidence type="ECO:0000259" key="5">
    <source>
        <dbReference type="SMART" id="SM00848"/>
    </source>
</evidence>
<dbReference type="InterPro" id="IPR013201">
    <property type="entry name" value="Prot_inhib_I29"/>
</dbReference>
<dbReference type="Gene3D" id="3.90.70.10">
    <property type="entry name" value="Cysteine proteinases"/>
    <property type="match status" value="1"/>
</dbReference>
<dbReference type="FunFam" id="3.90.70.10:FF:000332">
    <property type="entry name" value="Cathepsin L1"/>
    <property type="match status" value="1"/>
</dbReference>
<comment type="similarity">
    <text evidence="1">Belongs to the peptidase C1 family.</text>
</comment>
<name>A0A0M0JVN5_9EUKA</name>
<dbReference type="Proteomes" id="UP000037460">
    <property type="component" value="Unassembled WGS sequence"/>
</dbReference>
<gene>
    <name evidence="6" type="ORF">Ctob_007505</name>
</gene>
<organism evidence="6 7">
    <name type="scientific">Chrysochromulina tobinii</name>
    <dbReference type="NCBI Taxonomy" id="1460289"/>
    <lineage>
        <taxon>Eukaryota</taxon>
        <taxon>Haptista</taxon>
        <taxon>Haptophyta</taxon>
        <taxon>Prymnesiophyceae</taxon>
        <taxon>Prymnesiales</taxon>
        <taxon>Chrysochromulinaceae</taxon>
        <taxon>Chrysochromulina</taxon>
    </lineage>
</organism>
<feature type="chain" id="PRO_5018688237" evidence="3">
    <location>
        <begin position="18"/>
        <end position="339"/>
    </location>
</feature>
<evidence type="ECO:0000256" key="3">
    <source>
        <dbReference type="SAM" id="SignalP"/>
    </source>
</evidence>
<evidence type="ECO:0000313" key="6">
    <source>
        <dbReference type="EMBL" id="KOO30387.1"/>
    </source>
</evidence>
<comment type="caution">
    <text evidence="6">The sequence shown here is derived from an EMBL/GenBank/DDBJ whole genome shotgun (WGS) entry which is preliminary data.</text>
</comment>
<dbReference type="SMART" id="SM00645">
    <property type="entry name" value="Pept_C1"/>
    <property type="match status" value="1"/>
</dbReference>
<proteinExistence type="inferred from homology"/>
<dbReference type="Pfam" id="PF00112">
    <property type="entry name" value="Peptidase_C1"/>
    <property type="match status" value="1"/>
</dbReference>
<dbReference type="PANTHER" id="PTHR12411">
    <property type="entry name" value="CYSTEINE PROTEASE FAMILY C1-RELATED"/>
    <property type="match status" value="1"/>
</dbReference>
<accession>A0A0M0JVN5</accession>
<evidence type="ECO:0000313" key="7">
    <source>
        <dbReference type="Proteomes" id="UP000037460"/>
    </source>
</evidence>
<dbReference type="SMART" id="SM00848">
    <property type="entry name" value="Inhibitor_I29"/>
    <property type="match status" value="1"/>
</dbReference>
<protein>
    <submittedName>
        <fullName evidence="6">Papain family cysteine protease containing protein</fullName>
    </submittedName>
</protein>
<keyword evidence="7" id="KW-1185">Reference proteome</keyword>
<reference evidence="7" key="1">
    <citation type="journal article" date="2015" name="PLoS Genet.">
        <title>Genome Sequence and Transcriptome Analyses of Chrysochromulina tobin: Metabolic Tools for Enhanced Algal Fitness in the Prominent Order Prymnesiales (Haptophyceae).</title>
        <authorList>
            <person name="Hovde B.T."/>
            <person name="Deodato C.R."/>
            <person name="Hunsperger H.M."/>
            <person name="Ryken S.A."/>
            <person name="Yost W."/>
            <person name="Jha R.K."/>
            <person name="Patterson J."/>
            <person name="Monnat R.J. Jr."/>
            <person name="Barlow S.B."/>
            <person name="Starkenburg S.R."/>
            <person name="Cattolico R.A."/>
        </authorList>
    </citation>
    <scope>NUCLEOTIDE SEQUENCE</scope>
    <source>
        <strain evidence="7">CCMP291</strain>
    </source>
</reference>
<keyword evidence="6" id="KW-0645">Protease</keyword>
<dbReference type="AlphaFoldDB" id="A0A0M0JVN5"/>
<dbReference type="EMBL" id="JWZX01002238">
    <property type="protein sequence ID" value="KOO30387.1"/>
    <property type="molecule type" value="Genomic_DNA"/>
</dbReference>
<dbReference type="InterPro" id="IPR038765">
    <property type="entry name" value="Papain-like_cys_pep_sf"/>
</dbReference>
<dbReference type="OrthoDB" id="387093at2759"/>
<sequence>MALAMMTVPALSMVSHAETWATFKATYRKTYTVEEEASRFDIFMANLRIIEAENRAQGAEVKGITKFADLTAEEFKARYLMNTPRNKTEALKPWDGKCTACVRFPEQATLLAAPPTDYDWTEHGAVTPVKDQGQCGSCWSFGTTGDVEGVLFLAKHNLTSLSEQQLVSCDDKDLGCDGGLQEDAFKYVKKNGLVTEQQYPYTSGKGKSGRCEEALIQNPVAFVSDWVQISCLGSCEKKAAFDEEGMINALIATGPITIGIDASPMQLYKRGIDNPKNCKTSQAGLDHAVLIVGYGVENGTPYWKIKNSWNTDWGEDGYYRIVRGLNKCGVASDAVHSVA</sequence>
<dbReference type="GO" id="GO:0006508">
    <property type="term" value="P:proteolysis"/>
    <property type="evidence" value="ECO:0007669"/>
    <property type="project" value="UniProtKB-KW"/>
</dbReference>
<dbReference type="CDD" id="cd02248">
    <property type="entry name" value="Peptidase_C1A"/>
    <property type="match status" value="1"/>
</dbReference>
<keyword evidence="2" id="KW-1015">Disulfide bond</keyword>
<dbReference type="Pfam" id="PF08246">
    <property type="entry name" value="Inhibitor_I29"/>
    <property type="match status" value="1"/>
</dbReference>
<dbReference type="InterPro" id="IPR039417">
    <property type="entry name" value="Peptidase_C1A_papain-like"/>
</dbReference>
<dbReference type="PROSITE" id="PS00139">
    <property type="entry name" value="THIOL_PROTEASE_CYS"/>
    <property type="match status" value="1"/>
</dbReference>
<evidence type="ECO:0000256" key="2">
    <source>
        <dbReference type="ARBA" id="ARBA00023157"/>
    </source>
</evidence>
<keyword evidence="3" id="KW-0732">Signal</keyword>
<dbReference type="GO" id="GO:0008234">
    <property type="term" value="F:cysteine-type peptidase activity"/>
    <property type="evidence" value="ECO:0007669"/>
    <property type="project" value="InterPro"/>
</dbReference>
<dbReference type="SUPFAM" id="SSF54001">
    <property type="entry name" value="Cysteine proteinases"/>
    <property type="match status" value="1"/>
</dbReference>
<dbReference type="InterPro" id="IPR000169">
    <property type="entry name" value="Pept_cys_AS"/>
</dbReference>